<dbReference type="GO" id="GO:0005615">
    <property type="term" value="C:extracellular space"/>
    <property type="evidence" value="ECO:0007669"/>
    <property type="project" value="TreeGrafter"/>
</dbReference>
<dbReference type="InterPro" id="IPR050344">
    <property type="entry name" value="Peptidase_M1_aminopeptidases"/>
</dbReference>
<evidence type="ECO:0000259" key="2">
    <source>
        <dbReference type="Pfam" id="PF01433"/>
    </source>
</evidence>
<gene>
    <name evidence="3" type="ORF">MNBD_BACTEROID05-820</name>
</gene>
<evidence type="ECO:0000313" key="3">
    <source>
        <dbReference type="EMBL" id="VAW11557.1"/>
    </source>
</evidence>
<dbReference type="GO" id="GO:0016020">
    <property type="term" value="C:membrane"/>
    <property type="evidence" value="ECO:0007669"/>
    <property type="project" value="TreeGrafter"/>
</dbReference>
<dbReference type="InterPro" id="IPR027268">
    <property type="entry name" value="Peptidase_M4/M1_CTD_sf"/>
</dbReference>
<dbReference type="AlphaFoldDB" id="A0A3B0TDZ9"/>
<organism evidence="3">
    <name type="scientific">hydrothermal vent metagenome</name>
    <dbReference type="NCBI Taxonomy" id="652676"/>
    <lineage>
        <taxon>unclassified sequences</taxon>
        <taxon>metagenomes</taxon>
        <taxon>ecological metagenomes</taxon>
    </lineage>
</organism>
<feature type="compositionally biased region" description="Basic and acidic residues" evidence="1">
    <location>
        <begin position="10"/>
        <end position="21"/>
    </location>
</feature>
<feature type="non-terminal residue" evidence="3">
    <location>
        <position position="444"/>
    </location>
</feature>
<dbReference type="Pfam" id="PF01433">
    <property type="entry name" value="Peptidase_M1"/>
    <property type="match status" value="1"/>
</dbReference>
<dbReference type="GO" id="GO:0043171">
    <property type="term" value="P:peptide catabolic process"/>
    <property type="evidence" value="ECO:0007669"/>
    <property type="project" value="TreeGrafter"/>
</dbReference>
<dbReference type="SUPFAM" id="SSF55486">
    <property type="entry name" value="Metalloproteases ('zincins'), catalytic domain"/>
    <property type="match status" value="1"/>
</dbReference>
<feature type="domain" description="Peptidase M1 membrane alanine aminopeptidase" evidence="2">
    <location>
        <begin position="130"/>
        <end position="327"/>
    </location>
</feature>
<proteinExistence type="predicted"/>
<dbReference type="InterPro" id="IPR014782">
    <property type="entry name" value="Peptidase_M1_dom"/>
</dbReference>
<dbReference type="PANTHER" id="PTHR11533:SF174">
    <property type="entry name" value="PUROMYCIN-SENSITIVE AMINOPEPTIDASE-RELATED"/>
    <property type="match status" value="1"/>
</dbReference>
<name>A0A3B0TDZ9_9ZZZZ</name>
<feature type="region of interest" description="Disordered" evidence="1">
    <location>
        <begin position="1"/>
        <end position="25"/>
    </location>
</feature>
<protein>
    <submittedName>
        <fullName evidence="3">Putative membrane protein</fullName>
    </submittedName>
</protein>
<dbReference type="GO" id="GO:0008270">
    <property type="term" value="F:zinc ion binding"/>
    <property type="evidence" value="ECO:0007669"/>
    <property type="project" value="InterPro"/>
</dbReference>
<accession>A0A3B0TDZ9</accession>
<dbReference type="Gene3D" id="1.10.390.10">
    <property type="entry name" value="Neutral Protease Domain 2"/>
    <property type="match status" value="1"/>
</dbReference>
<dbReference type="EMBL" id="UOEN01000025">
    <property type="protein sequence ID" value="VAW11557.1"/>
    <property type="molecule type" value="Genomic_DNA"/>
</dbReference>
<evidence type="ECO:0000256" key="1">
    <source>
        <dbReference type="SAM" id="MobiDB-lite"/>
    </source>
</evidence>
<reference evidence="3" key="1">
    <citation type="submission" date="2018-06" db="EMBL/GenBank/DDBJ databases">
        <authorList>
            <person name="Zhirakovskaya E."/>
        </authorList>
    </citation>
    <scope>NUCLEOTIDE SEQUENCE</scope>
</reference>
<dbReference type="GO" id="GO:0005737">
    <property type="term" value="C:cytoplasm"/>
    <property type="evidence" value="ECO:0007669"/>
    <property type="project" value="TreeGrafter"/>
</dbReference>
<dbReference type="GO" id="GO:0042277">
    <property type="term" value="F:peptide binding"/>
    <property type="evidence" value="ECO:0007669"/>
    <property type="project" value="TreeGrafter"/>
</dbReference>
<dbReference type="PANTHER" id="PTHR11533">
    <property type="entry name" value="PROTEASE M1 ZINC METALLOPROTEASE"/>
    <property type="match status" value="1"/>
</dbReference>
<dbReference type="GO" id="GO:0070006">
    <property type="term" value="F:metalloaminopeptidase activity"/>
    <property type="evidence" value="ECO:0007669"/>
    <property type="project" value="TreeGrafter"/>
</dbReference>
<sequence length="444" mass="52203">HFGYDSGYELSDRQERKKRDMTPPQRMAKLEDKSMYRTGFLGQEADFINYEAIVSTSDDQFAITPGYIQKDWIENGRHYYHYKMDVPIFNFFAFLSGKYEVLKENYKGINIEVYYHPTHNKNVEIMQKAVEKSLDYYKQEFSPYQYRQVRIIEFPRYASFAQSFSNTIPYSEDIGFIADLRDEDNIDWVSFVTAHEMGHQWWGHQVTPANVQGSAVLSESLSEYSAYLVMEQLYGEHHLRKFLKYEMDRYLRRRSGEILEEMPLMRAENQTYIHYPKGGVVMYSLKDRLGEKKFNSALRMFLEEFQYKSDPYPTTLDLIRHIKAVASSDDMKFIDDMFAKITLFDLKTKKATATKLANGNYQVELTIEADKYYADGKGEESKDVVDDYFDIGIFSSDPDKAKDDSHVLKFDKEFVKTGENTFSFEVKELPKFAGIDPYIKMIDR</sequence>
<feature type="non-terminal residue" evidence="3">
    <location>
        <position position="1"/>
    </location>
</feature>